<evidence type="ECO:0000313" key="2">
    <source>
        <dbReference type="EMBL" id="MDO6422152.1"/>
    </source>
</evidence>
<accession>A0AAW7X5M3</accession>
<dbReference type="AlphaFoldDB" id="A0AAW7X5M3"/>
<dbReference type="RefSeq" id="WP_303492009.1">
    <property type="nucleotide sequence ID" value="NZ_JAUOPB010000004.1"/>
</dbReference>
<name>A0AAW7X5M3_9GAMM</name>
<reference evidence="2" key="1">
    <citation type="submission" date="2023-07" db="EMBL/GenBank/DDBJ databases">
        <title>Genome content predicts the carbon catabolic preferences of heterotrophic bacteria.</title>
        <authorList>
            <person name="Gralka M."/>
        </authorList>
    </citation>
    <scope>NUCLEOTIDE SEQUENCE</scope>
    <source>
        <strain evidence="2">I3M17_2</strain>
    </source>
</reference>
<keyword evidence="1" id="KW-0472">Membrane</keyword>
<protein>
    <submittedName>
        <fullName evidence="2">Uncharacterized protein</fullName>
    </submittedName>
</protein>
<evidence type="ECO:0000256" key="1">
    <source>
        <dbReference type="SAM" id="Phobius"/>
    </source>
</evidence>
<sequence>MTDNKKNWLTTTTGIITSVTAAIAAITALVATVANFPFWSAEDASTSTQEHLQASDITNGIWVSNNYYGEGAADFHFDLFGKTLVGTYNNEKEDARIINGAITHNLDKHTMIVNAFWVENKSKIACDTVKDGSKYWGQLRLEFTSASAFVGRWGYCDDAPDSSFTGAKLSQVLDNK</sequence>
<proteinExistence type="predicted"/>
<dbReference type="EMBL" id="JAUOPB010000004">
    <property type="protein sequence ID" value="MDO6422152.1"/>
    <property type="molecule type" value="Genomic_DNA"/>
</dbReference>
<feature type="transmembrane region" description="Helical" evidence="1">
    <location>
        <begin position="12"/>
        <end position="39"/>
    </location>
</feature>
<evidence type="ECO:0000313" key="3">
    <source>
        <dbReference type="Proteomes" id="UP001169760"/>
    </source>
</evidence>
<dbReference type="Proteomes" id="UP001169760">
    <property type="component" value="Unassembled WGS sequence"/>
</dbReference>
<keyword evidence="1" id="KW-0812">Transmembrane</keyword>
<gene>
    <name evidence="2" type="ORF">Q4521_06685</name>
</gene>
<organism evidence="2 3">
    <name type="scientific">Saccharophagus degradans</name>
    <dbReference type="NCBI Taxonomy" id="86304"/>
    <lineage>
        <taxon>Bacteria</taxon>
        <taxon>Pseudomonadati</taxon>
        <taxon>Pseudomonadota</taxon>
        <taxon>Gammaproteobacteria</taxon>
        <taxon>Cellvibrionales</taxon>
        <taxon>Cellvibrionaceae</taxon>
        <taxon>Saccharophagus</taxon>
    </lineage>
</organism>
<comment type="caution">
    <text evidence="2">The sequence shown here is derived from an EMBL/GenBank/DDBJ whole genome shotgun (WGS) entry which is preliminary data.</text>
</comment>
<keyword evidence="1" id="KW-1133">Transmembrane helix</keyword>